<comment type="caution">
    <text evidence="1">The sequence shown here is derived from an EMBL/GenBank/DDBJ whole genome shotgun (WGS) entry which is preliminary data.</text>
</comment>
<dbReference type="AlphaFoldDB" id="A0AAW1V8Y3"/>
<name>A0AAW1V8Y3_9CUCU</name>
<keyword evidence="2" id="KW-1185">Reference proteome</keyword>
<sequence length="75" mass="8809">MQMRFWEATIDIEVAINERCSVSNLLKWPFLLIYEIVQNTLRLKLLHAQGMTPQRKQGEEMGLPVRWAIRLDVIG</sequence>
<dbReference type="EMBL" id="JARQZJ010000124">
    <property type="protein sequence ID" value="KAK9890055.1"/>
    <property type="molecule type" value="Genomic_DNA"/>
</dbReference>
<organism evidence="1 2">
    <name type="scientific">Henosepilachna vigintioctopunctata</name>
    <dbReference type="NCBI Taxonomy" id="420089"/>
    <lineage>
        <taxon>Eukaryota</taxon>
        <taxon>Metazoa</taxon>
        <taxon>Ecdysozoa</taxon>
        <taxon>Arthropoda</taxon>
        <taxon>Hexapoda</taxon>
        <taxon>Insecta</taxon>
        <taxon>Pterygota</taxon>
        <taxon>Neoptera</taxon>
        <taxon>Endopterygota</taxon>
        <taxon>Coleoptera</taxon>
        <taxon>Polyphaga</taxon>
        <taxon>Cucujiformia</taxon>
        <taxon>Coccinelloidea</taxon>
        <taxon>Coccinellidae</taxon>
        <taxon>Epilachninae</taxon>
        <taxon>Epilachnini</taxon>
        <taxon>Henosepilachna</taxon>
    </lineage>
</organism>
<proteinExistence type="predicted"/>
<evidence type="ECO:0000313" key="2">
    <source>
        <dbReference type="Proteomes" id="UP001431783"/>
    </source>
</evidence>
<gene>
    <name evidence="1" type="ORF">WA026_008862</name>
</gene>
<accession>A0AAW1V8Y3</accession>
<dbReference type="Proteomes" id="UP001431783">
    <property type="component" value="Unassembled WGS sequence"/>
</dbReference>
<evidence type="ECO:0000313" key="1">
    <source>
        <dbReference type="EMBL" id="KAK9890055.1"/>
    </source>
</evidence>
<reference evidence="1 2" key="1">
    <citation type="submission" date="2023-03" db="EMBL/GenBank/DDBJ databases">
        <title>Genome insight into feeding habits of ladybird beetles.</title>
        <authorList>
            <person name="Li H.-S."/>
            <person name="Huang Y.-H."/>
            <person name="Pang H."/>
        </authorList>
    </citation>
    <scope>NUCLEOTIDE SEQUENCE [LARGE SCALE GENOMIC DNA]</scope>
    <source>
        <strain evidence="1">SYSU_2023b</strain>
        <tissue evidence="1">Whole body</tissue>
    </source>
</reference>
<protein>
    <submittedName>
        <fullName evidence="1">Uncharacterized protein</fullName>
    </submittedName>
</protein>